<name>A0A1V4H0X0_MORLA</name>
<organism evidence="4 5">
    <name type="scientific">Moraxella lacunata</name>
    <dbReference type="NCBI Taxonomy" id="477"/>
    <lineage>
        <taxon>Bacteria</taxon>
        <taxon>Pseudomonadati</taxon>
        <taxon>Pseudomonadota</taxon>
        <taxon>Gammaproteobacteria</taxon>
        <taxon>Moraxellales</taxon>
        <taxon>Moraxellaceae</taxon>
        <taxon>Moraxella</taxon>
    </lineage>
</organism>
<dbReference type="Proteomes" id="UP000191025">
    <property type="component" value="Unassembled WGS sequence"/>
</dbReference>
<dbReference type="AlphaFoldDB" id="A0A1V4H0X0"/>
<dbReference type="Pfam" id="PF01051">
    <property type="entry name" value="Rep3_N"/>
    <property type="match status" value="1"/>
</dbReference>
<comment type="similarity">
    <text evidence="1">Belongs to the initiator RepB protein family.</text>
</comment>
<dbReference type="GO" id="GO:0003887">
    <property type="term" value="F:DNA-directed DNA polymerase activity"/>
    <property type="evidence" value="ECO:0007669"/>
    <property type="project" value="InterPro"/>
</dbReference>
<accession>A0A1V4H0X0</accession>
<evidence type="ECO:0000259" key="3">
    <source>
        <dbReference type="Pfam" id="PF01051"/>
    </source>
</evidence>
<feature type="domain" description="Initiator Rep protein WH1" evidence="3">
    <location>
        <begin position="16"/>
        <end position="163"/>
    </location>
</feature>
<dbReference type="InterPro" id="IPR000525">
    <property type="entry name" value="Initiator_Rep_WH1"/>
</dbReference>
<reference evidence="5" key="1">
    <citation type="submission" date="2017-03" db="EMBL/GenBank/DDBJ databases">
        <title>Draft genome sequence of Moraxella equi CCUG 4950T type strain.</title>
        <authorList>
            <person name="Salva-Serra F."/>
            <person name="Engstrom-Jakobsson H."/>
            <person name="Thorell K."/>
            <person name="Jaen-Luchoro D."/>
            <person name="Gonzales-Siles L."/>
            <person name="Karlsson R."/>
            <person name="Yazdan S."/>
            <person name="Boulund F."/>
            <person name="Johnning A."/>
            <person name="Engstrand L."/>
            <person name="Kristiansson E."/>
            <person name="Moore E."/>
        </authorList>
    </citation>
    <scope>NUCLEOTIDE SEQUENCE [LARGE SCALE GENOMIC DNA]</scope>
    <source>
        <strain evidence="5">CCUG 4441</strain>
    </source>
</reference>
<evidence type="ECO:0000313" key="5">
    <source>
        <dbReference type="Proteomes" id="UP000191025"/>
    </source>
</evidence>
<dbReference type="Gene3D" id="1.10.10.10">
    <property type="entry name" value="Winged helix-like DNA-binding domain superfamily/Winged helix DNA-binding domain"/>
    <property type="match status" value="1"/>
</dbReference>
<dbReference type="GO" id="GO:0006270">
    <property type="term" value="P:DNA replication initiation"/>
    <property type="evidence" value="ECO:0007669"/>
    <property type="project" value="InterPro"/>
</dbReference>
<dbReference type="InterPro" id="IPR036388">
    <property type="entry name" value="WH-like_DNA-bd_sf"/>
</dbReference>
<comment type="caution">
    <text evidence="4">The sequence shown here is derived from an EMBL/GenBank/DDBJ whole genome shotgun (WGS) entry which is preliminary data.</text>
</comment>
<feature type="region of interest" description="Disordered" evidence="2">
    <location>
        <begin position="328"/>
        <end position="358"/>
    </location>
</feature>
<protein>
    <submittedName>
        <fullName evidence="4">RepB family plasmid replication initiator protein</fullName>
    </submittedName>
</protein>
<evidence type="ECO:0000313" key="4">
    <source>
        <dbReference type="EMBL" id="OPH38036.1"/>
    </source>
</evidence>
<sequence length="428" mass="49812">MTAKNPSKTPLTRTPQELIHIQHSISARQYKYWFLLLKTYKELLESGVEKDTKGFYSVSLAHISSLMGYEPVKKELKKDLEALRQQPIIINYLEKDNKPVTHGMGFISEWKVTSTKISFRLPSFIEDVLKGDLEAQKMFLLMSWDIFNSFGGKYEAIIYKLCKDYIGVGRTPYFTVEEYRDYIGLKDDEYKTYKSLRQWTITTPLKNINENDLSDIFVKVVLKKDGRNVVGLHFEMEYKKDNIAREIAPFEPNPAFEKSLITIPPNKQLEYLGQFSEDQIKAIIDRANGYIDKLKADGKKASVGAIYNKAFLESWGLDNWEAEQKAKAEEEERKRQAKAEREAELKAQKEAEERERQERAERERCFSVFEALPQDEQEAILDEIEQTIKQTIPFFLTGFKEDRKNGLKPYKKPPHCFTLVGIIHSKNL</sequence>
<dbReference type="EMBL" id="MXAN01000024">
    <property type="protein sequence ID" value="OPH38036.1"/>
    <property type="molecule type" value="Genomic_DNA"/>
</dbReference>
<gene>
    <name evidence="4" type="ORF">B5J94_04535</name>
</gene>
<evidence type="ECO:0000256" key="1">
    <source>
        <dbReference type="ARBA" id="ARBA00038283"/>
    </source>
</evidence>
<dbReference type="SUPFAM" id="SSF46785">
    <property type="entry name" value="Winged helix' DNA-binding domain"/>
    <property type="match status" value="1"/>
</dbReference>
<dbReference type="Pfam" id="PF21205">
    <property type="entry name" value="Rep3_C"/>
    <property type="match status" value="1"/>
</dbReference>
<evidence type="ECO:0000256" key="2">
    <source>
        <dbReference type="SAM" id="MobiDB-lite"/>
    </source>
</evidence>
<proteinExistence type="inferred from homology"/>
<dbReference type="InterPro" id="IPR036390">
    <property type="entry name" value="WH_DNA-bd_sf"/>
</dbReference>
<dbReference type="RefSeq" id="WP_062499887.1">
    <property type="nucleotide sequence ID" value="NZ_MXAN01000024.1"/>
</dbReference>